<evidence type="ECO:0000313" key="9">
    <source>
        <dbReference type="EMBL" id="HEF87692.1"/>
    </source>
</evidence>
<gene>
    <name evidence="9" type="ORF">ENP55_05315</name>
</gene>
<proteinExistence type="predicted"/>
<evidence type="ECO:0000256" key="5">
    <source>
        <dbReference type="ARBA" id="ARBA00023098"/>
    </source>
</evidence>
<accession>A0A7C2BKT8</accession>
<keyword evidence="5" id="KW-0443">Lipid metabolism</keyword>
<dbReference type="AlphaFoldDB" id="A0A7C2BKT8"/>
<dbReference type="InterPro" id="IPR054715">
    <property type="entry name" value="GGR_cat"/>
</dbReference>
<evidence type="ECO:0000256" key="7">
    <source>
        <dbReference type="ARBA" id="ARBA00023264"/>
    </source>
</evidence>
<sequence length="456" mass="50643">MKYDVIVVGAGVAGLEAALVLASKGFKVGVIESKPVEKIGDKTCGDAIGVHHFEKISLEIPGNVIDYKYQGVKIYSPSEKHGLIVPGEGVSVNRVRFGQWLLKEGLNKGVELYDSHVLADVTIKNDKVEEVKVKKVDGPIIELKAEAFIDASGARPALRSKLPETWPISDRPFMTDFNIAYREVIKSEKPVTGEDSKYALIYLNAEIAPGGYWWLFPKSEDGFILNVGLGVVWNGVYNPRHNYEKYLKPRFKGELIHAGGGIVPTRRPIPTLVWRNVGVVGDAAYTVNPVHGGGIGSSLEAAYIVSTYIGNALEAGRIDEEKTWEANIKYMESYGAKQAGLDVLRMYLQRLSNDDFEWILKNRIVDGSSVYDLGVKGELGEKILHTVSAMIKLLGKPSLLNQLRIVRNYMNRLMSLHSAEYPKSPGELPKWNSLVENVVEEYARIIGFERGQKVKW</sequence>
<dbReference type="PANTHER" id="PTHR42685">
    <property type="entry name" value="GERANYLGERANYL DIPHOSPHATE REDUCTASE"/>
    <property type="match status" value="1"/>
</dbReference>
<dbReference type="Gene3D" id="3.50.50.60">
    <property type="entry name" value="FAD/NAD(P)-binding domain"/>
    <property type="match status" value="1"/>
</dbReference>
<evidence type="ECO:0000256" key="3">
    <source>
        <dbReference type="ARBA" id="ARBA00022827"/>
    </source>
</evidence>
<keyword evidence="4" id="KW-0560">Oxidoreductase</keyword>
<dbReference type="Pfam" id="PF22578">
    <property type="entry name" value="GGR_cat"/>
    <property type="match status" value="1"/>
</dbReference>
<dbReference type="InterPro" id="IPR011777">
    <property type="entry name" value="Geranylgeranyl_Rdtase_fam"/>
</dbReference>
<keyword evidence="7" id="KW-1208">Phospholipid metabolism</keyword>
<dbReference type="InterPro" id="IPR036188">
    <property type="entry name" value="FAD/NAD-bd_sf"/>
</dbReference>
<protein>
    <submittedName>
        <fullName evidence="9">NAD(P)/FAD-dependent oxidoreductase</fullName>
    </submittedName>
</protein>
<dbReference type="PRINTS" id="PR00420">
    <property type="entry name" value="RNGMNOXGNASE"/>
</dbReference>
<keyword evidence="3" id="KW-0274">FAD</keyword>
<dbReference type="GO" id="GO:0008654">
    <property type="term" value="P:phospholipid biosynthetic process"/>
    <property type="evidence" value="ECO:0007669"/>
    <property type="project" value="UniProtKB-KW"/>
</dbReference>
<dbReference type="EMBL" id="DSJT01000026">
    <property type="protein sequence ID" value="HEF87692.1"/>
    <property type="molecule type" value="Genomic_DNA"/>
</dbReference>
<dbReference type="PANTHER" id="PTHR42685:SF18">
    <property type="entry name" value="DIGERANYLGERANYLGLYCEROPHOSPHOLIPID REDUCTASE"/>
    <property type="match status" value="1"/>
</dbReference>
<name>A0A7C2BKT8_9CREN</name>
<evidence type="ECO:0000256" key="4">
    <source>
        <dbReference type="ARBA" id="ARBA00023002"/>
    </source>
</evidence>
<evidence type="ECO:0000256" key="2">
    <source>
        <dbReference type="ARBA" id="ARBA00022630"/>
    </source>
</evidence>
<organism evidence="9">
    <name type="scientific">Thermosphaera aggregans</name>
    <dbReference type="NCBI Taxonomy" id="54254"/>
    <lineage>
        <taxon>Archaea</taxon>
        <taxon>Thermoproteota</taxon>
        <taxon>Thermoprotei</taxon>
        <taxon>Desulfurococcales</taxon>
        <taxon>Desulfurococcaceae</taxon>
        <taxon>Thermosphaera</taxon>
    </lineage>
</organism>
<dbReference type="SUPFAM" id="SSF51905">
    <property type="entry name" value="FAD/NAD(P)-binding domain"/>
    <property type="match status" value="1"/>
</dbReference>
<dbReference type="Pfam" id="PF12831">
    <property type="entry name" value="FAD_oxidored"/>
    <property type="match status" value="1"/>
</dbReference>
<dbReference type="NCBIfam" id="TIGR02032">
    <property type="entry name" value="GG-red-SF"/>
    <property type="match status" value="1"/>
</dbReference>
<comment type="caution">
    <text evidence="9">The sequence shown here is derived from an EMBL/GenBank/DDBJ whole genome shotgun (WGS) entry which is preliminary data.</text>
</comment>
<keyword evidence="2" id="KW-0285">Flavoprotein</keyword>
<keyword evidence="1" id="KW-0444">Lipid biosynthesis</keyword>
<dbReference type="GO" id="GO:0016628">
    <property type="term" value="F:oxidoreductase activity, acting on the CH-CH group of donors, NAD or NADP as acceptor"/>
    <property type="evidence" value="ECO:0007669"/>
    <property type="project" value="InterPro"/>
</dbReference>
<evidence type="ECO:0000256" key="1">
    <source>
        <dbReference type="ARBA" id="ARBA00022516"/>
    </source>
</evidence>
<evidence type="ECO:0000256" key="6">
    <source>
        <dbReference type="ARBA" id="ARBA00023209"/>
    </source>
</evidence>
<keyword evidence="6" id="KW-0594">Phospholipid biosynthesis</keyword>
<evidence type="ECO:0000259" key="8">
    <source>
        <dbReference type="Pfam" id="PF22578"/>
    </source>
</evidence>
<feature type="domain" description="Digeranylgeranylglycerophospholipid reductase catalytic" evidence="8">
    <location>
        <begin position="176"/>
        <end position="263"/>
    </location>
</feature>
<dbReference type="InterPro" id="IPR050407">
    <property type="entry name" value="Geranylgeranyl_reductase"/>
</dbReference>
<reference evidence="9" key="1">
    <citation type="journal article" date="2020" name="mSystems">
        <title>Genome- and Community-Level Interaction Insights into Carbon Utilization and Element Cycling Functions of Hydrothermarchaeota in Hydrothermal Sediment.</title>
        <authorList>
            <person name="Zhou Z."/>
            <person name="Liu Y."/>
            <person name="Xu W."/>
            <person name="Pan J."/>
            <person name="Luo Z.H."/>
            <person name="Li M."/>
        </authorList>
    </citation>
    <scope>NUCLEOTIDE SEQUENCE [LARGE SCALE GENOMIC DNA]</scope>
    <source>
        <strain evidence="9">SpSt-23</strain>
    </source>
</reference>